<feature type="non-terminal residue" evidence="1">
    <location>
        <position position="1"/>
    </location>
</feature>
<gene>
    <name evidence="1" type="ORF">PHYSODRAFT_409375</name>
</gene>
<dbReference type="Proteomes" id="UP000002640">
    <property type="component" value="Unassembled WGS sequence"/>
</dbReference>
<accession>G4YVI1</accession>
<evidence type="ECO:0000313" key="2">
    <source>
        <dbReference type="Proteomes" id="UP000002640"/>
    </source>
</evidence>
<proteinExistence type="predicted"/>
<dbReference type="AlphaFoldDB" id="G4YVI1"/>
<dbReference type="InParanoid" id="G4YVI1"/>
<organism evidence="1 2">
    <name type="scientific">Phytophthora sojae (strain P6497)</name>
    <name type="common">Soybean stem and root rot agent</name>
    <name type="synonym">Phytophthora megasperma f. sp. glycines</name>
    <dbReference type="NCBI Taxonomy" id="1094619"/>
    <lineage>
        <taxon>Eukaryota</taxon>
        <taxon>Sar</taxon>
        <taxon>Stramenopiles</taxon>
        <taxon>Oomycota</taxon>
        <taxon>Peronosporomycetes</taxon>
        <taxon>Peronosporales</taxon>
        <taxon>Peronosporaceae</taxon>
        <taxon>Phytophthora</taxon>
    </lineage>
</organism>
<dbReference type="KEGG" id="psoj:PHYSODRAFT_409375"/>
<reference evidence="1 2" key="1">
    <citation type="journal article" date="2006" name="Science">
        <title>Phytophthora genome sequences uncover evolutionary origins and mechanisms of pathogenesis.</title>
        <authorList>
            <person name="Tyler B.M."/>
            <person name="Tripathy S."/>
            <person name="Zhang X."/>
            <person name="Dehal P."/>
            <person name="Jiang R.H."/>
            <person name="Aerts A."/>
            <person name="Arredondo F.D."/>
            <person name="Baxter L."/>
            <person name="Bensasson D."/>
            <person name="Beynon J.L."/>
            <person name="Chapman J."/>
            <person name="Damasceno C.M."/>
            <person name="Dorrance A.E."/>
            <person name="Dou D."/>
            <person name="Dickerman A.W."/>
            <person name="Dubchak I.L."/>
            <person name="Garbelotto M."/>
            <person name="Gijzen M."/>
            <person name="Gordon S.G."/>
            <person name="Govers F."/>
            <person name="Grunwald N.J."/>
            <person name="Huang W."/>
            <person name="Ivors K.L."/>
            <person name="Jones R.W."/>
            <person name="Kamoun S."/>
            <person name="Krampis K."/>
            <person name="Lamour K.H."/>
            <person name="Lee M.K."/>
            <person name="McDonald W.H."/>
            <person name="Medina M."/>
            <person name="Meijer H.J."/>
            <person name="Nordberg E.K."/>
            <person name="Maclean D.J."/>
            <person name="Ospina-Giraldo M.D."/>
            <person name="Morris P.F."/>
            <person name="Phuntumart V."/>
            <person name="Putnam N.H."/>
            <person name="Rash S."/>
            <person name="Rose J.K."/>
            <person name="Sakihama Y."/>
            <person name="Salamov A.A."/>
            <person name="Savidor A."/>
            <person name="Scheuring C.F."/>
            <person name="Smith B.M."/>
            <person name="Sobral B.W."/>
            <person name="Terry A."/>
            <person name="Torto-Alalibo T.A."/>
            <person name="Win J."/>
            <person name="Xu Z."/>
            <person name="Zhang H."/>
            <person name="Grigoriev I.V."/>
            <person name="Rokhsar D.S."/>
            <person name="Boore J.L."/>
        </authorList>
    </citation>
    <scope>NUCLEOTIDE SEQUENCE [LARGE SCALE GENOMIC DNA]</scope>
    <source>
        <strain evidence="1 2">P6497</strain>
    </source>
</reference>
<dbReference type="RefSeq" id="XP_009520832.1">
    <property type="nucleotide sequence ID" value="XM_009522537.1"/>
</dbReference>
<evidence type="ECO:0000313" key="1">
    <source>
        <dbReference type="EMBL" id="EGZ25544.1"/>
    </source>
</evidence>
<dbReference type="GeneID" id="20651605"/>
<sequence length="273" mass="31362">RLAPSRDEDVLTCWLQDAGMHMGAVTAAKKRGIPGFFLREVDDILLGCGPEKCRKILLDRYIDVPRRYGFVPGEAQLENRKATLMKRRAGGWEIKNVAGLLEWTSVHLCRVLSARFKQRIMISQCSTLWTKISSTESWCLISHEVTLDDGKKRIAAAYNGQNEDGILGVTDGTYRLHFGGWTLVDFGTYTTQYEKKRYSKTFVPWAYMFVRTEHHVTYATMFKVVRSFASRIFEINLVLSFGSLDRSQFIASAYREVWPSIRLLNCYPHLARK</sequence>
<name>G4YVI1_PHYSP</name>
<protein>
    <submittedName>
        <fullName evidence="1">Uncharacterized protein</fullName>
    </submittedName>
</protein>
<keyword evidence="2" id="KW-1185">Reference proteome</keyword>
<feature type="non-terminal residue" evidence="1">
    <location>
        <position position="273"/>
    </location>
</feature>
<dbReference type="EMBL" id="JH159152">
    <property type="protein sequence ID" value="EGZ25544.1"/>
    <property type="molecule type" value="Genomic_DNA"/>
</dbReference>